<feature type="region of interest" description="Disordered" evidence="1">
    <location>
        <begin position="25"/>
        <end position="56"/>
    </location>
</feature>
<organism evidence="2 3">
    <name type="scientific">Salibacterium lacus</name>
    <dbReference type="NCBI Taxonomy" id="1898109"/>
    <lineage>
        <taxon>Bacteria</taxon>
        <taxon>Bacillati</taxon>
        <taxon>Bacillota</taxon>
        <taxon>Bacilli</taxon>
        <taxon>Bacillales</taxon>
        <taxon>Bacillaceae</taxon>
    </lineage>
</organism>
<accession>A0ABW5T5J1</accession>
<gene>
    <name evidence="2" type="ORF">ACFSUB_15150</name>
</gene>
<dbReference type="EMBL" id="JBHUML010000005">
    <property type="protein sequence ID" value="MFD2706798.1"/>
    <property type="molecule type" value="Genomic_DNA"/>
</dbReference>
<dbReference type="RefSeq" id="WP_380714097.1">
    <property type="nucleotide sequence ID" value="NZ_JBHUML010000005.1"/>
</dbReference>
<reference evidence="3" key="1">
    <citation type="journal article" date="2019" name="Int. J. Syst. Evol. Microbiol.">
        <title>The Global Catalogue of Microorganisms (GCM) 10K type strain sequencing project: providing services to taxonomists for standard genome sequencing and annotation.</title>
        <authorList>
            <consortium name="The Broad Institute Genomics Platform"/>
            <consortium name="The Broad Institute Genome Sequencing Center for Infectious Disease"/>
            <person name="Wu L."/>
            <person name="Ma J."/>
        </authorList>
    </citation>
    <scope>NUCLEOTIDE SEQUENCE [LARGE SCALE GENOMIC DNA]</scope>
    <source>
        <strain evidence="3">KCTC 33792</strain>
    </source>
</reference>
<protein>
    <submittedName>
        <fullName evidence="2">Uncharacterized protein</fullName>
    </submittedName>
</protein>
<proteinExistence type="predicted"/>
<evidence type="ECO:0000313" key="2">
    <source>
        <dbReference type="EMBL" id="MFD2706798.1"/>
    </source>
</evidence>
<dbReference type="Proteomes" id="UP001597520">
    <property type="component" value="Unassembled WGS sequence"/>
</dbReference>
<evidence type="ECO:0000256" key="1">
    <source>
        <dbReference type="SAM" id="MobiDB-lite"/>
    </source>
</evidence>
<feature type="compositionally biased region" description="Basic and acidic residues" evidence="1">
    <location>
        <begin position="32"/>
        <end position="49"/>
    </location>
</feature>
<evidence type="ECO:0000313" key="3">
    <source>
        <dbReference type="Proteomes" id="UP001597520"/>
    </source>
</evidence>
<sequence length="56" mass="6916">MHSRFKHKKWTIGNLTDIIDSKHQGVYAYPPDSEKEREETRRLMHDFMKKDRKSRR</sequence>
<keyword evidence="3" id="KW-1185">Reference proteome</keyword>
<comment type="caution">
    <text evidence="2">The sequence shown here is derived from an EMBL/GenBank/DDBJ whole genome shotgun (WGS) entry which is preliminary data.</text>
</comment>
<name>A0ABW5T5J1_9BACI</name>